<dbReference type="Gene3D" id="1.10.3900.10">
    <property type="entry name" value="YacF-like"/>
    <property type="match status" value="1"/>
</dbReference>
<name>A0A918JPL1_9BURK</name>
<dbReference type="GO" id="GO:0000917">
    <property type="term" value="P:division septum assembly"/>
    <property type="evidence" value="ECO:0007669"/>
    <property type="project" value="UniProtKB-KW"/>
</dbReference>
<reference evidence="6" key="2">
    <citation type="submission" date="2020-09" db="EMBL/GenBank/DDBJ databases">
        <authorList>
            <person name="Sun Q."/>
            <person name="Kim S."/>
        </authorList>
    </citation>
    <scope>NUCLEOTIDE SEQUENCE</scope>
    <source>
        <strain evidence="6">KCTC 23732</strain>
    </source>
</reference>
<dbReference type="Gene3D" id="2.60.440.10">
    <property type="entry name" value="YacF-like domains"/>
    <property type="match status" value="1"/>
</dbReference>
<evidence type="ECO:0000256" key="3">
    <source>
        <dbReference type="ARBA" id="ARBA00023210"/>
    </source>
</evidence>
<keyword evidence="3 5" id="KW-0717">Septation</keyword>
<dbReference type="GO" id="GO:0043093">
    <property type="term" value="P:FtsZ-dependent cytokinesis"/>
    <property type="evidence" value="ECO:0007669"/>
    <property type="project" value="UniProtKB-UniRule"/>
</dbReference>
<evidence type="ECO:0000256" key="4">
    <source>
        <dbReference type="ARBA" id="ARBA00023306"/>
    </source>
</evidence>
<comment type="function">
    <text evidence="5">Cell division factor that enhances FtsZ-ring assembly. Directly interacts with FtsZ and promotes bundling of FtsZ protofilaments, with a reduction in FtsZ GTPase activity.</text>
</comment>
<keyword evidence="7" id="KW-1185">Reference proteome</keyword>
<dbReference type="RefSeq" id="WP_189385930.1">
    <property type="nucleotide sequence ID" value="NZ_BAABFY010000044.1"/>
</dbReference>
<dbReference type="AlphaFoldDB" id="A0A918JPL1"/>
<comment type="subcellular location">
    <subcellularLocation>
        <location evidence="5">Cytoplasm</location>
    </subcellularLocation>
    <text evidence="5">Localizes to mid-cell in an FtsZ-dependent manner.</text>
</comment>
<dbReference type="InterPro" id="IPR009777">
    <property type="entry name" value="ZapD"/>
</dbReference>
<proteinExistence type="inferred from homology"/>
<comment type="caution">
    <text evidence="6">The sequence shown here is derived from an EMBL/GenBank/DDBJ whole genome shotgun (WGS) entry which is preliminary data.</text>
</comment>
<keyword evidence="1 5" id="KW-0963">Cytoplasm</keyword>
<organism evidence="6 7">
    <name type="scientific">Advenella faeciporci</name>
    <dbReference type="NCBI Taxonomy" id="797535"/>
    <lineage>
        <taxon>Bacteria</taxon>
        <taxon>Pseudomonadati</taxon>
        <taxon>Pseudomonadota</taxon>
        <taxon>Betaproteobacteria</taxon>
        <taxon>Burkholderiales</taxon>
        <taxon>Alcaligenaceae</taxon>
    </lineage>
</organism>
<dbReference type="InterPro" id="IPR027462">
    <property type="entry name" value="ZapD_C"/>
</dbReference>
<evidence type="ECO:0000256" key="1">
    <source>
        <dbReference type="ARBA" id="ARBA00022490"/>
    </source>
</evidence>
<evidence type="ECO:0000256" key="5">
    <source>
        <dbReference type="HAMAP-Rule" id="MF_01092"/>
    </source>
</evidence>
<accession>A0A918JPL1</accession>
<comment type="subunit">
    <text evidence="5">Interacts with FtsZ.</text>
</comment>
<dbReference type="InterPro" id="IPR036268">
    <property type="entry name" value="ZapD_sf"/>
</dbReference>
<gene>
    <name evidence="5 6" type="primary">zapD</name>
    <name evidence="6" type="ORF">GCM10011450_25970</name>
</gene>
<evidence type="ECO:0000256" key="2">
    <source>
        <dbReference type="ARBA" id="ARBA00022618"/>
    </source>
</evidence>
<dbReference type="Pfam" id="PF07072">
    <property type="entry name" value="ZapD"/>
    <property type="match status" value="1"/>
</dbReference>
<dbReference type="GO" id="GO:0032153">
    <property type="term" value="C:cell division site"/>
    <property type="evidence" value="ECO:0007669"/>
    <property type="project" value="TreeGrafter"/>
</dbReference>
<dbReference type="PANTHER" id="PTHR39455:SF1">
    <property type="entry name" value="CELL DIVISION PROTEIN ZAPD"/>
    <property type="match status" value="1"/>
</dbReference>
<comment type="similarity">
    <text evidence="5">Belongs to the ZapD family.</text>
</comment>
<keyword evidence="2 5" id="KW-0132">Cell division</keyword>
<dbReference type="Proteomes" id="UP000608345">
    <property type="component" value="Unassembled WGS sequence"/>
</dbReference>
<reference evidence="6" key="1">
    <citation type="journal article" date="2014" name="Int. J. Syst. Evol. Microbiol.">
        <title>Complete genome sequence of Corynebacterium casei LMG S-19264T (=DSM 44701T), isolated from a smear-ripened cheese.</title>
        <authorList>
            <consortium name="US DOE Joint Genome Institute (JGI-PGF)"/>
            <person name="Walter F."/>
            <person name="Albersmeier A."/>
            <person name="Kalinowski J."/>
            <person name="Ruckert C."/>
        </authorList>
    </citation>
    <scope>NUCLEOTIDE SEQUENCE</scope>
    <source>
        <strain evidence="6">KCTC 23732</strain>
    </source>
</reference>
<dbReference type="HAMAP" id="MF_01092">
    <property type="entry name" value="ZapD"/>
    <property type="match status" value="1"/>
</dbReference>
<evidence type="ECO:0000313" key="6">
    <source>
        <dbReference type="EMBL" id="GGW95003.1"/>
    </source>
</evidence>
<dbReference type="NCBIfam" id="NF003656">
    <property type="entry name" value="PRK05287.1-4"/>
    <property type="match status" value="1"/>
</dbReference>
<dbReference type="PANTHER" id="PTHR39455">
    <property type="entry name" value="CELL DIVISION PROTEIN ZAPD"/>
    <property type="match status" value="1"/>
</dbReference>
<dbReference type="GO" id="GO:0005737">
    <property type="term" value="C:cytoplasm"/>
    <property type="evidence" value="ECO:0007669"/>
    <property type="project" value="UniProtKB-SubCell"/>
</dbReference>
<dbReference type="SUPFAM" id="SSF160950">
    <property type="entry name" value="YacF-like"/>
    <property type="match status" value="1"/>
</dbReference>
<sequence>MILYEYPFNERIRSVMRLEYLFKRLFAFAGASDPMQQHVALSVLFEIMDSCDRAEVRTGILQDIDKQKTNLEAYRHYPDVDIVALNQAIGDLERVSAALSGTGRIGQSTRENEWLMSLKNRFAIPGGTSQMDMPSYSAWQLFPEEERKASLLNWIRPFMPLYDGVAQVLKMLRESGHSVDATTQEGGVYQEMLGGKIYQLIRVWVPEHIRTYPEISANKYVIWIRFHQFSPEQKTELVTRPIAFKIALCNV</sequence>
<keyword evidence="4 5" id="KW-0131">Cell cycle</keyword>
<evidence type="ECO:0000313" key="7">
    <source>
        <dbReference type="Proteomes" id="UP000608345"/>
    </source>
</evidence>
<dbReference type="EMBL" id="BMYS01000024">
    <property type="protein sequence ID" value="GGW95003.1"/>
    <property type="molecule type" value="Genomic_DNA"/>
</dbReference>
<protein>
    <recommendedName>
        <fullName evidence="5">Cell division protein ZapD</fullName>
    </recommendedName>
    <alternativeName>
        <fullName evidence="5">Z ring-associated protein D</fullName>
    </alternativeName>
</protein>